<evidence type="ECO:0000256" key="4">
    <source>
        <dbReference type="ARBA" id="ARBA00022679"/>
    </source>
</evidence>
<dbReference type="InterPro" id="IPR036217">
    <property type="entry name" value="MethylDNA_cys_MeTrfase_DNAb"/>
</dbReference>
<dbReference type="RefSeq" id="WP_282011128.1">
    <property type="nucleotide sequence ID" value="NZ_OX336137.1"/>
</dbReference>
<evidence type="ECO:0000256" key="7">
    <source>
        <dbReference type="ARBA" id="ARBA00049348"/>
    </source>
</evidence>
<gene>
    <name evidence="11" type="primary">ogt</name>
    <name evidence="11" type="ORF">NSPWAT_1363</name>
</gene>
<dbReference type="InterPro" id="IPR023546">
    <property type="entry name" value="MGMT"/>
</dbReference>
<evidence type="ECO:0000259" key="10">
    <source>
        <dbReference type="Pfam" id="PF02870"/>
    </source>
</evidence>
<dbReference type="Gene3D" id="1.10.10.10">
    <property type="entry name" value="Winged helix-like DNA-binding domain superfamily/Winged helix DNA-binding domain"/>
    <property type="match status" value="1"/>
</dbReference>
<sequence>MQPVPKKPISIKNLYYAMLESPVGLLGIAATDQGICNIRAAQNSERQFVRYLDEVYARPAGHNPKRLQPALDQLTAYFEGRLTEFDCRLDISSGTPFQQQVWQQLQTIPFGETRSYGWLAEQLSNPQAHRAVGNANGRNPVPIIIPCHRVIQANGNLGGYTGGLHIKEFLLDLEHARHAVV</sequence>
<evidence type="ECO:0000313" key="12">
    <source>
        <dbReference type="Proteomes" id="UP001157733"/>
    </source>
</evidence>
<dbReference type="Proteomes" id="UP001157733">
    <property type="component" value="Chromosome"/>
</dbReference>
<comment type="similarity">
    <text evidence="8">Belongs to the MGMT family.</text>
</comment>
<dbReference type="Pfam" id="PF02870">
    <property type="entry name" value="Methyltransf_1N"/>
    <property type="match status" value="1"/>
</dbReference>
<dbReference type="PANTHER" id="PTHR10815:SF5">
    <property type="entry name" value="METHYLATED-DNA--PROTEIN-CYSTEINE METHYLTRANSFERASE"/>
    <property type="match status" value="1"/>
</dbReference>
<feature type="active site" description="Nucleophile; methyl group acceptor" evidence="8">
    <location>
        <position position="147"/>
    </location>
</feature>
<dbReference type="SUPFAM" id="SSF46767">
    <property type="entry name" value="Methylated DNA-protein cysteine methyltransferase, C-terminal domain"/>
    <property type="match status" value="1"/>
</dbReference>
<dbReference type="EMBL" id="OX336137">
    <property type="protein sequence ID" value="CAI2718222.1"/>
    <property type="molecule type" value="Genomic_DNA"/>
</dbReference>
<accession>A0ABM9HDP1</accession>
<keyword evidence="12" id="KW-1185">Reference proteome</keyword>
<feature type="domain" description="Methylated-DNA-[protein]-cysteine S-methyltransferase DNA binding" evidence="9">
    <location>
        <begin position="96"/>
        <end position="175"/>
    </location>
</feature>
<evidence type="ECO:0000256" key="6">
    <source>
        <dbReference type="ARBA" id="ARBA00023204"/>
    </source>
</evidence>
<evidence type="ECO:0000259" key="9">
    <source>
        <dbReference type="Pfam" id="PF01035"/>
    </source>
</evidence>
<evidence type="ECO:0000256" key="1">
    <source>
        <dbReference type="ARBA" id="ARBA00001286"/>
    </source>
</evidence>
<dbReference type="InterPro" id="IPR008332">
    <property type="entry name" value="MethylG_MeTrfase_N"/>
</dbReference>
<proteinExistence type="inferred from homology"/>
<dbReference type="InterPro" id="IPR036388">
    <property type="entry name" value="WH-like_DNA-bd_sf"/>
</dbReference>
<dbReference type="InterPro" id="IPR036631">
    <property type="entry name" value="MGMT_N_sf"/>
</dbReference>
<organism evidence="11 12">
    <name type="scientific">Nitrospina watsonii</name>
    <dbReference type="NCBI Taxonomy" id="1323948"/>
    <lineage>
        <taxon>Bacteria</taxon>
        <taxon>Pseudomonadati</taxon>
        <taxon>Nitrospinota/Tectimicrobiota group</taxon>
        <taxon>Nitrospinota</taxon>
        <taxon>Nitrospinia</taxon>
        <taxon>Nitrospinales</taxon>
        <taxon>Nitrospinaceae</taxon>
        <taxon>Nitrospina</taxon>
    </lineage>
</organism>
<dbReference type="HAMAP" id="MF_00772">
    <property type="entry name" value="OGT"/>
    <property type="match status" value="1"/>
</dbReference>
<dbReference type="Gene3D" id="3.30.160.70">
    <property type="entry name" value="Methylated DNA-protein cysteine methyltransferase domain"/>
    <property type="match status" value="1"/>
</dbReference>
<dbReference type="InterPro" id="IPR014048">
    <property type="entry name" value="MethylDNA_cys_MeTrfase_DNA-bd"/>
</dbReference>
<dbReference type="Pfam" id="PF01035">
    <property type="entry name" value="DNA_binding_1"/>
    <property type="match status" value="1"/>
</dbReference>
<dbReference type="GO" id="GO:0003908">
    <property type="term" value="F:methylated-DNA-[protein]-cysteine S-methyltransferase activity"/>
    <property type="evidence" value="ECO:0007669"/>
    <property type="project" value="UniProtKB-EC"/>
</dbReference>
<keyword evidence="4 8" id="KW-0808">Transferase</keyword>
<dbReference type="NCBIfam" id="TIGR00589">
    <property type="entry name" value="ogt"/>
    <property type="match status" value="1"/>
</dbReference>
<dbReference type="CDD" id="cd06445">
    <property type="entry name" value="ATase"/>
    <property type="match status" value="1"/>
</dbReference>
<comment type="catalytic activity">
    <reaction evidence="1 8">
        <text>a 4-O-methyl-thymidine in DNA + L-cysteinyl-[protein] = a thymidine in DNA + S-methyl-L-cysteinyl-[protein]</text>
        <dbReference type="Rhea" id="RHEA:53428"/>
        <dbReference type="Rhea" id="RHEA-COMP:10131"/>
        <dbReference type="Rhea" id="RHEA-COMP:10132"/>
        <dbReference type="Rhea" id="RHEA-COMP:13555"/>
        <dbReference type="Rhea" id="RHEA-COMP:13556"/>
        <dbReference type="ChEBI" id="CHEBI:29950"/>
        <dbReference type="ChEBI" id="CHEBI:82612"/>
        <dbReference type="ChEBI" id="CHEBI:137386"/>
        <dbReference type="ChEBI" id="CHEBI:137387"/>
        <dbReference type="EC" id="2.1.1.63"/>
    </reaction>
</comment>
<comment type="function">
    <text evidence="8">Involved in the cellular defense against the biological effects of O6-methylguanine (O6-MeG) and O4-methylthymine (O4-MeT) in DNA. Repairs the methylated nucleobase in DNA by stoichiometrically transferring the methyl group to a cysteine residue in the enzyme. This is a suicide reaction: the enzyme is irreversibly inactivated.</text>
</comment>
<reference evidence="11 12" key="1">
    <citation type="submission" date="2022-09" db="EMBL/GenBank/DDBJ databases">
        <authorList>
            <person name="Kop L."/>
        </authorList>
    </citation>
    <scope>NUCLEOTIDE SEQUENCE [LARGE SCALE GENOMIC DNA]</scope>
    <source>
        <strain evidence="11 12">347</strain>
    </source>
</reference>
<protein>
    <recommendedName>
        <fullName evidence="8">Methylated-DNA--protein-cysteine methyltransferase</fullName>
        <ecNumber evidence="8">2.1.1.63</ecNumber>
    </recommendedName>
    <alternativeName>
        <fullName evidence="8">6-O-methylguanine-DNA methyltransferase</fullName>
        <shortName evidence="8">MGMT</shortName>
    </alternativeName>
    <alternativeName>
        <fullName evidence="8">O-6-methylguanine-DNA-alkyltransferase</fullName>
    </alternativeName>
</protein>
<dbReference type="EC" id="2.1.1.63" evidence="8"/>
<feature type="domain" description="Methylguanine DNA methyltransferase ribonuclease-like" evidence="10">
    <location>
        <begin position="14"/>
        <end position="91"/>
    </location>
</feature>
<evidence type="ECO:0000256" key="3">
    <source>
        <dbReference type="ARBA" id="ARBA00022603"/>
    </source>
</evidence>
<dbReference type="PROSITE" id="PS00374">
    <property type="entry name" value="MGMT"/>
    <property type="match status" value="1"/>
</dbReference>
<keyword evidence="5 8" id="KW-0227">DNA damage</keyword>
<dbReference type="GO" id="GO:0032259">
    <property type="term" value="P:methylation"/>
    <property type="evidence" value="ECO:0007669"/>
    <property type="project" value="UniProtKB-KW"/>
</dbReference>
<name>A0ABM9HDP1_9BACT</name>
<dbReference type="PANTHER" id="PTHR10815">
    <property type="entry name" value="METHYLATED-DNA--PROTEIN-CYSTEINE METHYLTRANSFERASE"/>
    <property type="match status" value="1"/>
</dbReference>
<evidence type="ECO:0000256" key="8">
    <source>
        <dbReference type="HAMAP-Rule" id="MF_00772"/>
    </source>
</evidence>
<keyword evidence="3 8" id="KW-0489">Methyltransferase</keyword>
<keyword evidence="6 8" id="KW-0234">DNA repair</keyword>
<evidence type="ECO:0000256" key="2">
    <source>
        <dbReference type="ARBA" id="ARBA00022490"/>
    </source>
</evidence>
<comment type="miscellaneous">
    <text evidence="8">This enzyme catalyzes only one turnover and therefore is not strictly catalytic. According to one definition, an enzyme is a biocatalyst that acts repeatedly and over many reaction cycles.</text>
</comment>
<evidence type="ECO:0000256" key="5">
    <source>
        <dbReference type="ARBA" id="ARBA00022763"/>
    </source>
</evidence>
<keyword evidence="2 8" id="KW-0963">Cytoplasm</keyword>
<dbReference type="InterPro" id="IPR001497">
    <property type="entry name" value="MethylDNA_cys_MeTrfase_AS"/>
</dbReference>
<dbReference type="SUPFAM" id="SSF53155">
    <property type="entry name" value="Methylated DNA-protein cysteine methyltransferase domain"/>
    <property type="match status" value="1"/>
</dbReference>
<evidence type="ECO:0000313" key="11">
    <source>
        <dbReference type="EMBL" id="CAI2718222.1"/>
    </source>
</evidence>
<comment type="subcellular location">
    <subcellularLocation>
        <location evidence="8">Cytoplasm</location>
    </subcellularLocation>
</comment>
<comment type="catalytic activity">
    <reaction evidence="7 8">
        <text>a 6-O-methyl-2'-deoxyguanosine in DNA + L-cysteinyl-[protein] = S-methyl-L-cysteinyl-[protein] + a 2'-deoxyguanosine in DNA</text>
        <dbReference type="Rhea" id="RHEA:24000"/>
        <dbReference type="Rhea" id="RHEA-COMP:10131"/>
        <dbReference type="Rhea" id="RHEA-COMP:10132"/>
        <dbReference type="Rhea" id="RHEA-COMP:11367"/>
        <dbReference type="Rhea" id="RHEA-COMP:11368"/>
        <dbReference type="ChEBI" id="CHEBI:29950"/>
        <dbReference type="ChEBI" id="CHEBI:82612"/>
        <dbReference type="ChEBI" id="CHEBI:85445"/>
        <dbReference type="ChEBI" id="CHEBI:85448"/>
        <dbReference type="EC" id="2.1.1.63"/>
    </reaction>
</comment>